<feature type="compositionally biased region" description="Basic and acidic residues" evidence="2">
    <location>
        <begin position="555"/>
        <end position="573"/>
    </location>
</feature>
<dbReference type="InterPro" id="IPR024774">
    <property type="entry name" value="PH_dom-Mcp5-type"/>
</dbReference>
<organism evidence="4 5">
    <name type="scientific">Xylona heveae (strain CBS 132557 / TC161)</name>
    <dbReference type="NCBI Taxonomy" id="1328760"/>
    <lineage>
        <taxon>Eukaryota</taxon>
        <taxon>Fungi</taxon>
        <taxon>Dikarya</taxon>
        <taxon>Ascomycota</taxon>
        <taxon>Pezizomycotina</taxon>
        <taxon>Xylonomycetes</taxon>
        <taxon>Xylonales</taxon>
        <taxon>Xylonaceae</taxon>
        <taxon>Xylona</taxon>
    </lineage>
</organism>
<dbReference type="OrthoDB" id="2149224at2759"/>
<feature type="compositionally biased region" description="Low complexity" evidence="2">
    <location>
        <begin position="677"/>
        <end position="691"/>
    </location>
</feature>
<feature type="region of interest" description="Disordered" evidence="2">
    <location>
        <begin position="143"/>
        <end position="191"/>
    </location>
</feature>
<feature type="compositionally biased region" description="Polar residues" evidence="2">
    <location>
        <begin position="931"/>
        <end position="945"/>
    </location>
</feature>
<reference evidence="4 5" key="1">
    <citation type="journal article" date="2016" name="Fungal Biol.">
        <title>The genome of Xylona heveae provides a window into fungal endophytism.</title>
        <authorList>
            <person name="Gazis R."/>
            <person name="Kuo A."/>
            <person name="Riley R."/>
            <person name="LaButti K."/>
            <person name="Lipzen A."/>
            <person name="Lin J."/>
            <person name="Amirebrahimi M."/>
            <person name="Hesse C.N."/>
            <person name="Spatafora J.W."/>
            <person name="Henrissat B."/>
            <person name="Hainaut M."/>
            <person name="Grigoriev I.V."/>
            <person name="Hibbett D.S."/>
        </authorList>
    </citation>
    <scope>NUCLEOTIDE SEQUENCE [LARGE SCALE GENOMIC DNA]</scope>
    <source>
        <strain evidence="4 5">TC161</strain>
    </source>
</reference>
<feature type="coiled-coil region" evidence="1">
    <location>
        <begin position="64"/>
        <end position="105"/>
    </location>
</feature>
<feature type="compositionally biased region" description="Polar residues" evidence="2">
    <location>
        <begin position="734"/>
        <end position="743"/>
    </location>
</feature>
<feature type="compositionally biased region" description="Basic residues" evidence="2">
    <location>
        <begin position="529"/>
        <end position="545"/>
    </location>
</feature>
<dbReference type="GO" id="GO:0015631">
    <property type="term" value="F:tubulin binding"/>
    <property type="evidence" value="ECO:0007669"/>
    <property type="project" value="TreeGrafter"/>
</dbReference>
<dbReference type="InterPro" id="IPR001849">
    <property type="entry name" value="PH_domain"/>
</dbReference>
<feature type="compositionally biased region" description="Acidic residues" evidence="2">
    <location>
        <begin position="380"/>
        <end position="389"/>
    </location>
</feature>
<feature type="coiled-coil region" evidence="1">
    <location>
        <begin position="287"/>
        <end position="332"/>
    </location>
</feature>
<dbReference type="SUPFAM" id="SSF50729">
    <property type="entry name" value="PH domain-like"/>
    <property type="match status" value="1"/>
</dbReference>
<dbReference type="PANTHER" id="PTHR28190">
    <property type="entry name" value="NUCLEAR MIGRATION PROTEIN NUM1"/>
    <property type="match status" value="1"/>
</dbReference>
<feature type="compositionally biased region" description="Polar residues" evidence="2">
    <location>
        <begin position="1209"/>
        <end position="1218"/>
    </location>
</feature>
<dbReference type="InterPro" id="IPR053005">
    <property type="entry name" value="Nuclear_Pos-Cytoskel_Interact"/>
</dbReference>
<feature type="compositionally biased region" description="Polar residues" evidence="2">
    <location>
        <begin position="1542"/>
        <end position="1554"/>
    </location>
</feature>
<gene>
    <name evidence="4" type="ORF">L228DRAFT_268315</name>
</gene>
<name>A0A161TBB1_XYLHT</name>
<evidence type="ECO:0000259" key="3">
    <source>
        <dbReference type="PROSITE" id="PS50003"/>
    </source>
</evidence>
<feature type="region of interest" description="Disordered" evidence="2">
    <location>
        <begin position="456"/>
        <end position="824"/>
    </location>
</feature>
<evidence type="ECO:0000313" key="5">
    <source>
        <dbReference type="Proteomes" id="UP000076632"/>
    </source>
</evidence>
<feature type="compositionally biased region" description="Polar residues" evidence="2">
    <location>
        <begin position="1145"/>
        <end position="1154"/>
    </location>
</feature>
<feature type="compositionally biased region" description="Acidic residues" evidence="2">
    <location>
        <begin position="712"/>
        <end position="726"/>
    </location>
</feature>
<dbReference type="InParanoid" id="A0A161TBB1"/>
<dbReference type="PANTHER" id="PTHR28190:SF1">
    <property type="entry name" value="NUCLEAR MIGRATION PROTEIN NUM1"/>
    <property type="match status" value="1"/>
</dbReference>
<keyword evidence="1" id="KW-0175">Coiled coil</keyword>
<dbReference type="EMBL" id="KV407458">
    <property type="protein sequence ID" value="KZF22947.1"/>
    <property type="molecule type" value="Genomic_DNA"/>
</dbReference>
<feature type="region of interest" description="Disordered" evidence="2">
    <location>
        <begin position="1"/>
        <end position="48"/>
    </location>
</feature>
<protein>
    <recommendedName>
        <fullName evidence="3">PH domain-containing protein</fullName>
    </recommendedName>
</protein>
<feature type="compositionally biased region" description="Polar residues" evidence="2">
    <location>
        <begin position="1349"/>
        <end position="1363"/>
    </location>
</feature>
<dbReference type="GO" id="GO:0032065">
    <property type="term" value="P:maintenance of protein location in cell cortex"/>
    <property type="evidence" value="ECO:0007669"/>
    <property type="project" value="InterPro"/>
</dbReference>
<feature type="compositionally biased region" description="Basic residues" evidence="2">
    <location>
        <begin position="655"/>
        <end position="667"/>
    </location>
</feature>
<feature type="region of interest" description="Disordered" evidence="2">
    <location>
        <begin position="1693"/>
        <end position="1715"/>
    </location>
</feature>
<feature type="region of interest" description="Disordered" evidence="2">
    <location>
        <begin position="1518"/>
        <end position="1632"/>
    </location>
</feature>
<feature type="compositionally biased region" description="Polar residues" evidence="2">
    <location>
        <begin position="997"/>
        <end position="1025"/>
    </location>
</feature>
<feature type="compositionally biased region" description="Polar residues" evidence="2">
    <location>
        <begin position="890"/>
        <end position="903"/>
    </location>
</feature>
<dbReference type="RefSeq" id="XP_018188502.1">
    <property type="nucleotide sequence ID" value="XM_018335113.1"/>
</dbReference>
<sequence length="1715" mass="186675">MAAYLSPGDGARITDPTQHAVDSPRSPDDPFLNTPQNNHRAPRFAPFDNDAFEIQAQTSPAQAKRALEAHLAETERRIEEASKLGTTLLRQRKDLDEQIKEIEKQQGGSELGPELRQKLAEIEKEYIEVGQESARAFFPPRSRVVSSEVGLGAPSPKDPRATSPSLFASQATNSPSKLNIPSRRQRNQPSGRVHDIEFATEISTALLAQVRQLQAVIAERDETLKALNAEKSKLEIESEALAERLHNLDESEQKFKDENWNLETQTHELIAAAKEASGREQRLNQGLNAAHAEKSAILRELDELKQTNTKLAEESAANRKQLEAELAGMRRNFMMGESEKGALHRKVSELESQNHELAKAVAGRLRGDEARQVIEVPMAGEEDIEDDSTSDPSPNASPAKGTPRHTGLETETLRSSLHHAHRMIQNLKSTIHREKAEKIELKRVLQEAKDELEIKKAEANPGFSGSAGKRKKNAAQNDRFKKPPRPNMLGAGRESKNEIIDDEEEWEDHQEGASPEHDKRFEKKLTSPRGKRHSMSRVPPVHHHARGTDLSEAFETAHETSDAFETAEEREGTTTETDAFQTGAESFGGDSSDELTETETVTIRGGTIRSRKPSGLEVAANRNSYLSTASTSADELDYDSEPRTPLHSQQERFRLRMNRGAAHRRSRVGSDGGLYRSDSVSAKSSPVSVLSNESPAAPVGNSLFAELGDLNGGDDSEEEEEGEEVELTPRRTRAVSQTSSTLARSFGATRDQFSVSKPQLHPKPEMSDMGIMTEPWNPEPAIHEEAGDEKEPATAALVAATPSSALSTIESQHTEPLVPDPSTKLGISAVSAQEFVPQIPEVPAPPPLQLSEVNIQHTEPQHVEPPPSVPLQLSNVSAQHTEPVRPPSPVTQSLNISQVQSLHTEPREPVVLVSAPADSSHENPQADEPRTLTSAAPQYQESPSPVQLEFSGVSTQNIEPVRPSSPLPESLDLSHVSTQSTEPVRPQSPVPAPLDLSNVSAQATEPQRPTSPIPTSLELSAISTQDTRPLVPELKEEAPVHLTAPTPPSLEFSTIVSEETEPVADSTPATARAIFASDVNGEKTTANAATVKDESKSEESKAGVLGSIFGWGKGSASRQPEIAEDETSQKSSGEVPIETEKSKLPLQSVSSNIASKRPEQKELGLQATASKPFDMADQSSQTLLSASQIDNLFKEISDKPEMAAGSFVRSPTASTLDQSVHGGLERTFSQDSMPSSPRSRTRRTGVGLAAGEASPVKAPRRPGSPGSIRSLASNHPPLPVDHKQTIAAASRRMSGGEGSGITMGPPLQPASAYKGQPHLRPQTPSSQHQQQHSPASKAGTASRPRRLSSVRSEMSSALTRRSSVTSFASELDERFNIRPDGFMPYDMAGGTDPRMIEAITQTMIGDYLWKYTRKAGRGELSANRHRRYFWVHPYTRTLYWSDRDPSTAGRLELKAKSVQIEGVRVVTDDNPMPPGLHRKSLVVVTPGRAIKCTAATGQRHETWFNALSYLLLRTGGEVSGDAGGPDRSQSRNTTREDGQSVDARSSTRTRTIGVSSRASLSSYNSRTTRNTSPRRHPSGVATLRPSPAGVSRSRASQPHGSLSRLSSMFRSGAPPGGVHGSFSGRRSKQSIRDDSIYDASMVNDSAEDLRQVIERQERDSSRLENVRACCDGKHDVGSLTRRGGRHSALHIHHHNHSHHAPSQQGSMRGAPSHRT</sequence>
<dbReference type="GO" id="GO:0005938">
    <property type="term" value="C:cell cortex"/>
    <property type="evidence" value="ECO:0007669"/>
    <property type="project" value="InterPro"/>
</dbReference>
<feature type="compositionally biased region" description="Polar residues" evidence="2">
    <location>
        <begin position="162"/>
        <end position="179"/>
    </location>
</feature>
<feature type="compositionally biased region" description="Basic and acidic residues" evidence="2">
    <location>
        <begin position="640"/>
        <end position="654"/>
    </location>
</feature>
<dbReference type="GO" id="GO:0005543">
    <property type="term" value="F:phospholipid binding"/>
    <property type="evidence" value="ECO:0007669"/>
    <property type="project" value="InterPro"/>
</dbReference>
<feature type="compositionally biased region" description="Polar residues" evidence="2">
    <location>
        <begin position="621"/>
        <end position="633"/>
    </location>
</feature>
<evidence type="ECO:0000256" key="2">
    <source>
        <dbReference type="SAM" id="MobiDB-lite"/>
    </source>
</evidence>
<feature type="compositionally biased region" description="Polar residues" evidence="2">
    <location>
        <begin position="871"/>
        <end position="880"/>
    </location>
</feature>
<evidence type="ECO:0000256" key="1">
    <source>
        <dbReference type="SAM" id="Coils"/>
    </source>
</evidence>
<feature type="coiled-coil region" evidence="1">
    <location>
        <begin position="1639"/>
        <end position="1666"/>
    </location>
</feature>
<dbReference type="Proteomes" id="UP000076632">
    <property type="component" value="Unassembled WGS sequence"/>
</dbReference>
<keyword evidence="5" id="KW-1185">Reference proteome</keyword>
<feature type="compositionally biased region" description="Polar residues" evidence="2">
    <location>
        <begin position="1593"/>
        <end position="1609"/>
    </location>
</feature>
<dbReference type="OMA" id="LHHAHRM"/>
<feature type="region of interest" description="Disordered" evidence="2">
    <location>
        <begin position="379"/>
        <end position="406"/>
    </location>
</feature>
<proteinExistence type="predicted"/>
<feature type="compositionally biased region" description="Basic and acidic residues" evidence="2">
    <location>
        <begin position="509"/>
        <end position="525"/>
    </location>
</feature>
<feature type="compositionally biased region" description="Basic and acidic residues" evidence="2">
    <location>
        <begin position="781"/>
        <end position="792"/>
    </location>
</feature>
<feature type="region of interest" description="Disordered" evidence="2">
    <location>
        <begin position="838"/>
        <end position="1025"/>
    </location>
</feature>
<feature type="coiled-coil region" evidence="1">
    <location>
        <begin position="210"/>
        <end position="251"/>
    </location>
</feature>
<dbReference type="STRING" id="1328760.A0A161TBB1"/>
<feature type="compositionally biased region" description="Low complexity" evidence="2">
    <location>
        <begin position="1321"/>
        <end position="1334"/>
    </location>
</feature>
<dbReference type="SMART" id="SM00233">
    <property type="entry name" value="PH"/>
    <property type="match status" value="1"/>
</dbReference>
<dbReference type="CDD" id="cd13365">
    <property type="entry name" value="PH_PLC_plant-like"/>
    <property type="match status" value="1"/>
</dbReference>
<feature type="compositionally biased region" description="Low complexity" evidence="2">
    <location>
        <begin position="1555"/>
        <end position="1571"/>
    </location>
</feature>
<dbReference type="GO" id="GO:0000226">
    <property type="term" value="P:microtubule cytoskeleton organization"/>
    <property type="evidence" value="ECO:0007669"/>
    <property type="project" value="TreeGrafter"/>
</dbReference>
<feature type="domain" description="PH" evidence="3">
    <location>
        <begin position="1401"/>
        <end position="1512"/>
    </location>
</feature>
<dbReference type="GeneID" id="28900250"/>
<accession>A0A161TBB1</accession>
<feature type="region of interest" description="Disordered" evidence="2">
    <location>
        <begin position="1108"/>
        <end position="1182"/>
    </location>
</feature>
<feature type="region of interest" description="Disordered" evidence="2">
    <location>
        <begin position="1204"/>
        <end position="1363"/>
    </location>
</feature>
<evidence type="ECO:0000313" key="4">
    <source>
        <dbReference type="EMBL" id="KZF22947.1"/>
    </source>
</evidence>
<dbReference type="GO" id="GO:0005739">
    <property type="term" value="C:mitochondrion"/>
    <property type="evidence" value="ECO:0007669"/>
    <property type="project" value="TreeGrafter"/>
</dbReference>
<dbReference type="PROSITE" id="PS50003">
    <property type="entry name" value="PH_DOMAIN"/>
    <property type="match status" value="1"/>
</dbReference>
<dbReference type="Pfam" id="PF12814">
    <property type="entry name" value="Mcp5_PH"/>
    <property type="match status" value="1"/>
</dbReference>
<feature type="compositionally biased region" description="Polar residues" evidence="2">
    <location>
        <begin position="801"/>
        <end position="811"/>
    </location>
</feature>